<dbReference type="InterPro" id="IPR051911">
    <property type="entry name" value="SDR_oxidoreductase"/>
</dbReference>
<gene>
    <name evidence="4" type="ORF">EV702DRAFT_1084089</name>
</gene>
<dbReference type="OrthoDB" id="1274115at2759"/>
<dbReference type="EMBL" id="JABBWD010000010">
    <property type="protein sequence ID" value="KAG1780010.1"/>
    <property type="molecule type" value="Genomic_DNA"/>
</dbReference>
<accession>A0A9P7A039</accession>
<evidence type="ECO:0000256" key="2">
    <source>
        <dbReference type="ARBA" id="ARBA00023002"/>
    </source>
</evidence>
<dbReference type="AlphaFoldDB" id="A0A9P7A039"/>
<organism evidence="4 5">
    <name type="scientific">Suillus placidus</name>
    <dbReference type="NCBI Taxonomy" id="48579"/>
    <lineage>
        <taxon>Eukaryota</taxon>
        <taxon>Fungi</taxon>
        <taxon>Dikarya</taxon>
        <taxon>Basidiomycota</taxon>
        <taxon>Agaricomycotina</taxon>
        <taxon>Agaricomycetes</taxon>
        <taxon>Agaricomycetidae</taxon>
        <taxon>Boletales</taxon>
        <taxon>Suillineae</taxon>
        <taxon>Suillaceae</taxon>
        <taxon>Suillus</taxon>
    </lineage>
</organism>
<dbReference type="PRINTS" id="PR00081">
    <property type="entry name" value="GDHRDH"/>
</dbReference>
<protein>
    <recommendedName>
        <fullName evidence="6">NAD(P)-binding protein</fullName>
    </recommendedName>
</protein>
<evidence type="ECO:0000313" key="5">
    <source>
        <dbReference type="Proteomes" id="UP000714275"/>
    </source>
</evidence>
<name>A0A9P7A039_9AGAM</name>
<evidence type="ECO:0000256" key="1">
    <source>
        <dbReference type="ARBA" id="ARBA00006484"/>
    </source>
</evidence>
<dbReference type="CDD" id="cd05374">
    <property type="entry name" value="17beta-HSD-like_SDR_c"/>
    <property type="match status" value="1"/>
</dbReference>
<evidence type="ECO:0000313" key="4">
    <source>
        <dbReference type="EMBL" id="KAG1780010.1"/>
    </source>
</evidence>
<dbReference type="GO" id="GO:0016491">
    <property type="term" value="F:oxidoreductase activity"/>
    <property type="evidence" value="ECO:0007669"/>
    <property type="project" value="UniProtKB-KW"/>
</dbReference>
<evidence type="ECO:0000256" key="3">
    <source>
        <dbReference type="RuleBase" id="RU000363"/>
    </source>
</evidence>
<dbReference type="Pfam" id="PF00106">
    <property type="entry name" value="adh_short"/>
    <property type="match status" value="1"/>
</dbReference>
<keyword evidence="2" id="KW-0560">Oxidoreductase</keyword>
<dbReference type="Proteomes" id="UP000714275">
    <property type="component" value="Unassembled WGS sequence"/>
</dbReference>
<dbReference type="PANTHER" id="PTHR43976:SF16">
    <property type="entry name" value="SHORT-CHAIN DEHYDROGENASE_REDUCTASE FAMILY PROTEIN"/>
    <property type="match status" value="1"/>
</dbReference>
<comment type="caution">
    <text evidence="4">The sequence shown here is derived from an EMBL/GenBank/DDBJ whole genome shotgun (WGS) entry which is preliminary data.</text>
</comment>
<dbReference type="PRINTS" id="PR00080">
    <property type="entry name" value="SDRFAMILY"/>
</dbReference>
<dbReference type="InterPro" id="IPR002347">
    <property type="entry name" value="SDR_fam"/>
</dbReference>
<dbReference type="InterPro" id="IPR036291">
    <property type="entry name" value="NAD(P)-bd_dom_sf"/>
</dbReference>
<dbReference type="PANTHER" id="PTHR43976">
    <property type="entry name" value="SHORT CHAIN DEHYDROGENASE"/>
    <property type="match status" value="1"/>
</dbReference>
<dbReference type="Gene3D" id="3.40.50.720">
    <property type="entry name" value="NAD(P)-binding Rossmann-like Domain"/>
    <property type="match status" value="1"/>
</dbReference>
<sequence>MSDPKVWLITGTSSGFGRRLVSIVLERGDRVVATARSLQNIQDFPQSPNLHLLELDVTSGTTVIKERVDEAAKVWGRIDVLVNNAGIGLLGLLEECGVDMMMRQFRPNVFGVLDVTNATLPYMRERKSGTVVIIGSRSAWRPEITGLGVYAASKAAVQVMGETLAVELAPFNIRVLIVEPGAFRTENIYSNKFDTWTNPIPDYDEMRAETRVRYDSIPGKQPGDPMKAMKFVVDVVRGEGVAAGREWPSYLVLGEDAERDVRNKCMMMLKHLDEWQDVIRDVNV</sequence>
<proteinExistence type="inferred from homology"/>
<dbReference type="SUPFAM" id="SSF51735">
    <property type="entry name" value="NAD(P)-binding Rossmann-fold domains"/>
    <property type="match status" value="1"/>
</dbReference>
<comment type="similarity">
    <text evidence="1 3">Belongs to the short-chain dehydrogenases/reductases (SDR) family.</text>
</comment>
<evidence type="ECO:0008006" key="6">
    <source>
        <dbReference type="Google" id="ProtNLM"/>
    </source>
</evidence>
<reference evidence="4" key="1">
    <citation type="journal article" date="2020" name="New Phytol.">
        <title>Comparative genomics reveals dynamic genome evolution in host specialist ectomycorrhizal fungi.</title>
        <authorList>
            <person name="Lofgren L.A."/>
            <person name="Nguyen N.H."/>
            <person name="Vilgalys R."/>
            <person name="Ruytinx J."/>
            <person name="Liao H.L."/>
            <person name="Branco S."/>
            <person name="Kuo A."/>
            <person name="LaButti K."/>
            <person name="Lipzen A."/>
            <person name="Andreopoulos W."/>
            <person name="Pangilinan J."/>
            <person name="Riley R."/>
            <person name="Hundley H."/>
            <person name="Na H."/>
            <person name="Barry K."/>
            <person name="Grigoriev I.V."/>
            <person name="Stajich J.E."/>
            <person name="Kennedy P.G."/>
        </authorList>
    </citation>
    <scope>NUCLEOTIDE SEQUENCE</scope>
    <source>
        <strain evidence="4">DOB743</strain>
    </source>
</reference>
<keyword evidence="5" id="KW-1185">Reference proteome</keyword>